<dbReference type="Proteomes" id="UP001465668">
    <property type="component" value="Unassembled WGS sequence"/>
</dbReference>
<dbReference type="EMBL" id="JARVKM010000023">
    <property type="protein sequence ID" value="KAK9777160.1"/>
    <property type="molecule type" value="Genomic_DNA"/>
</dbReference>
<evidence type="ECO:0000313" key="1">
    <source>
        <dbReference type="EMBL" id="KAK9777160.1"/>
    </source>
</evidence>
<accession>A0ABR2XUB7</accession>
<sequence length="133" mass="14219">MAVDAVSSLRMIQSVRIINVALAEAVHHVPFPLALAFALASASASHGPFGAVDHPCPSRSLGTVREEGPYQAVAHPKRLLGAAVVLASDRDPALDPDLVLAHPASVRHPYRFQIQIVNSNHLNSVKNHSTWIS</sequence>
<keyword evidence="2" id="KW-1185">Reference proteome</keyword>
<gene>
    <name evidence="1" type="ORF">SCAR479_06228</name>
</gene>
<evidence type="ECO:0000313" key="2">
    <source>
        <dbReference type="Proteomes" id="UP001465668"/>
    </source>
</evidence>
<organism evidence="1 2">
    <name type="scientific">Seiridium cardinale</name>
    <dbReference type="NCBI Taxonomy" id="138064"/>
    <lineage>
        <taxon>Eukaryota</taxon>
        <taxon>Fungi</taxon>
        <taxon>Dikarya</taxon>
        <taxon>Ascomycota</taxon>
        <taxon>Pezizomycotina</taxon>
        <taxon>Sordariomycetes</taxon>
        <taxon>Xylariomycetidae</taxon>
        <taxon>Amphisphaeriales</taxon>
        <taxon>Sporocadaceae</taxon>
        <taxon>Seiridium</taxon>
    </lineage>
</organism>
<name>A0ABR2XUB7_9PEZI</name>
<protein>
    <submittedName>
        <fullName evidence="1">Uncharacterized protein</fullName>
    </submittedName>
</protein>
<comment type="caution">
    <text evidence="1">The sequence shown here is derived from an EMBL/GenBank/DDBJ whole genome shotgun (WGS) entry which is preliminary data.</text>
</comment>
<reference evidence="1 2" key="1">
    <citation type="submission" date="2024-02" db="EMBL/GenBank/DDBJ databases">
        <title>First draft genome assembly of two strains of Seiridium cardinale.</title>
        <authorList>
            <person name="Emiliani G."/>
            <person name="Scali E."/>
        </authorList>
    </citation>
    <scope>NUCLEOTIDE SEQUENCE [LARGE SCALE GENOMIC DNA]</scope>
    <source>
        <strain evidence="1 2">BM-138-000479</strain>
    </source>
</reference>
<proteinExistence type="predicted"/>